<dbReference type="Proteomes" id="UP000499080">
    <property type="component" value="Unassembled WGS sequence"/>
</dbReference>
<proteinExistence type="predicted"/>
<sequence length="109" mass="12206">MDNTENNSKMQARDEGPFKLFCSSEDVQRSPRYHYWCVLVTALHGGRYFDGTSTSVEGSKIQMFSGMVVRNNPRAARPSGYAIRLDFFDMGKIQAIFIGPLLGRHAALA</sequence>
<accession>A0A4Y2HNF0</accession>
<comment type="caution">
    <text evidence="1">The sequence shown here is derived from an EMBL/GenBank/DDBJ whole genome shotgun (WGS) entry which is preliminary data.</text>
</comment>
<organism evidence="1 2">
    <name type="scientific">Araneus ventricosus</name>
    <name type="common">Orbweaver spider</name>
    <name type="synonym">Epeira ventricosa</name>
    <dbReference type="NCBI Taxonomy" id="182803"/>
    <lineage>
        <taxon>Eukaryota</taxon>
        <taxon>Metazoa</taxon>
        <taxon>Ecdysozoa</taxon>
        <taxon>Arthropoda</taxon>
        <taxon>Chelicerata</taxon>
        <taxon>Arachnida</taxon>
        <taxon>Araneae</taxon>
        <taxon>Araneomorphae</taxon>
        <taxon>Entelegynae</taxon>
        <taxon>Araneoidea</taxon>
        <taxon>Araneidae</taxon>
        <taxon>Araneus</taxon>
    </lineage>
</organism>
<keyword evidence="2" id="KW-1185">Reference proteome</keyword>
<evidence type="ECO:0000313" key="1">
    <source>
        <dbReference type="EMBL" id="GBM66921.1"/>
    </source>
</evidence>
<reference evidence="1 2" key="1">
    <citation type="journal article" date="2019" name="Sci. Rep.">
        <title>Orb-weaving spider Araneus ventricosus genome elucidates the spidroin gene catalogue.</title>
        <authorList>
            <person name="Kono N."/>
            <person name="Nakamura H."/>
            <person name="Ohtoshi R."/>
            <person name="Moran D.A.P."/>
            <person name="Shinohara A."/>
            <person name="Yoshida Y."/>
            <person name="Fujiwara M."/>
            <person name="Mori M."/>
            <person name="Tomita M."/>
            <person name="Arakawa K."/>
        </authorList>
    </citation>
    <scope>NUCLEOTIDE SEQUENCE [LARGE SCALE GENOMIC DNA]</scope>
</reference>
<protein>
    <submittedName>
        <fullName evidence="1">Uncharacterized protein</fullName>
    </submittedName>
</protein>
<name>A0A4Y2HNF0_ARAVE</name>
<evidence type="ECO:0000313" key="2">
    <source>
        <dbReference type="Proteomes" id="UP000499080"/>
    </source>
</evidence>
<gene>
    <name evidence="1" type="ORF">AVEN_199897_1</name>
</gene>
<dbReference type="EMBL" id="BGPR01002052">
    <property type="protein sequence ID" value="GBM66921.1"/>
    <property type="molecule type" value="Genomic_DNA"/>
</dbReference>
<dbReference type="AlphaFoldDB" id="A0A4Y2HNF0"/>